<sequence length="124" mass="13861">MFGTRTETGNATIPDTGENDLEDLCFDKGRNGHGQKRIVLLISPTRTETGNALILKTGKTGLEDFCSDTGRDGHGRKWTELDIFHTRAKTGVKICAFRRVGTDTDENEQRFSFFPHGQIRVMLS</sequence>
<proteinExistence type="predicted"/>
<accession>A0ACC2NKB8</accession>
<comment type="caution">
    <text evidence="1">The sequence shown here is derived from an EMBL/GenBank/DDBJ whole genome shotgun (WGS) entry which is preliminary data.</text>
</comment>
<name>A0ACC2NKB8_9HYME</name>
<reference evidence="1" key="1">
    <citation type="submission" date="2023-04" db="EMBL/GenBank/DDBJ databases">
        <title>A chromosome-level genome assembly of the parasitoid wasp Eretmocerus hayati.</title>
        <authorList>
            <person name="Zhong Y."/>
            <person name="Liu S."/>
            <person name="Liu Y."/>
        </authorList>
    </citation>
    <scope>NUCLEOTIDE SEQUENCE</scope>
    <source>
        <strain evidence="1">ZJU_SS_LIU_2023</strain>
    </source>
</reference>
<evidence type="ECO:0000313" key="1">
    <source>
        <dbReference type="EMBL" id="KAJ8671633.1"/>
    </source>
</evidence>
<dbReference type="Proteomes" id="UP001239111">
    <property type="component" value="Chromosome 3"/>
</dbReference>
<keyword evidence="2" id="KW-1185">Reference proteome</keyword>
<protein>
    <submittedName>
        <fullName evidence="1">Uncharacterized protein</fullName>
    </submittedName>
</protein>
<evidence type="ECO:0000313" key="2">
    <source>
        <dbReference type="Proteomes" id="UP001239111"/>
    </source>
</evidence>
<gene>
    <name evidence="1" type="ORF">QAD02_002892</name>
</gene>
<organism evidence="1 2">
    <name type="scientific">Eretmocerus hayati</name>
    <dbReference type="NCBI Taxonomy" id="131215"/>
    <lineage>
        <taxon>Eukaryota</taxon>
        <taxon>Metazoa</taxon>
        <taxon>Ecdysozoa</taxon>
        <taxon>Arthropoda</taxon>
        <taxon>Hexapoda</taxon>
        <taxon>Insecta</taxon>
        <taxon>Pterygota</taxon>
        <taxon>Neoptera</taxon>
        <taxon>Endopterygota</taxon>
        <taxon>Hymenoptera</taxon>
        <taxon>Apocrita</taxon>
        <taxon>Proctotrupomorpha</taxon>
        <taxon>Chalcidoidea</taxon>
        <taxon>Aphelinidae</taxon>
        <taxon>Aphelininae</taxon>
        <taxon>Eretmocerus</taxon>
    </lineage>
</organism>
<dbReference type="EMBL" id="CM056743">
    <property type="protein sequence ID" value="KAJ8671633.1"/>
    <property type="molecule type" value="Genomic_DNA"/>
</dbReference>